<dbReference type="PROSITE" id="PS50972">
    <property type="entry name" value="PTERIN_BINDING"/>
    <property type="match status" value="1"/>
</dbReference>
<evidence type="ECO:0000256" key="4">
    <source>
        <dbReference type="ARBA" id="ARBA00009503"/>
    </source>
</evidence>
<dbReference type="GO" id="GO:0046656">
    <property type="term" value="P:folic acid biosynthetic process"/>
    <property type="evidence" value="ECO:0007669"/>
    <property type="project" value="UniProtKB-KW"/>
</dbReference>
<dbReference type="PROSITE" id="PS00792">
    <property type="entry name" value="DHPS_1"/>
    <property type="match status" value="1"/>
</dbReference>
<evidence type="ECO:0000259" key="12">
    <source>
        <dbReference type="PROSITE" id="PS50972"/>
    </source>
</evidence>
<gene>
    <name evidence="13" type="ORF">SAMN04489760_11031</name>
</gene>
<sequence>MSAIQEEKFFRYPLRRLQIASPSESAALLKQVGVDPYGIEAMLPKMRHLNILIEGLECKVANILKQEMLSVGGDAAVARQSVACAIERTDAILMGTAKQLRRLASKISCQPFGLRGISEHLQELLAHDALESVILRTAKREMLFGKKTFIMGILNVTPDSFSDGGKYLCHDAAVAHGVQLVKAGADILDIGGESSRPGADSISLKEEASRVLPVIKRLAREIDIPISIDTTKSEIAQESLAVGAEIINDISAMSFDEGMLKTAIDSEAAVVLMHMRGKPKDMQIGDLKYRSVQGEVHFYLQERMAQAVSAGLSREKIIVDPGLGFGKRPEDSLKLLKHLKEFRSLGRPILVGPSRKYFVALASRGQEAIPDPQHRVEGTAAAVAAAIMNGAHIVRVHDVLSMKKVAAMTDALLQA</sequence>
<name>A0A1H7XCK1_9BACT</name>
<dbReference type="InterPro" id="IPR006390">
    <property type="entry name" value="DHP_synth_dom"/>
</dbReference>
<dbReference type="Gene3D" id="3.20.20.20">
    <property type="entry name" value="Dihydropteroate synthase-like"/>
    <property type="match status" value="1"/>
</dbReference>
<dbReference type="AlphaFoldDB" id="A0A1H7XCK1"/>
<evidence type="ECO:0000256" key="3">
    <source>
        <dbReference type="ARBA" id="ARBA00004763"/>
    </source>
</evidence>
<evidence type="ECO:0000256" key="10">
    <source>
        <dbReference type="ARBA" id="ARBA00022909"/>
    </source>
</evidence>
<keyword evidence="10" id="KW-0289">Folate biosynthesis</keyword>
<comment type="catalytic activity">
    <reaction evidence="1">
        <text>(7,8-dihydropterin-6-yl)methyl diphosphate + 4-aminobenzoate = 7,8-dihydropteroate + diphosphate</text>
        <dbReference type="Rhea" id="RHEA:19949"/>
        <dbReference type="ChEBI" id="CHEBI:17836"/>
        <dbReference type="ChEBI" id="CHEBI:17839"/>
        <dbReference type="ChEBI" id="CHEBI:33019"/>
        <dbReference type="ChEBI" id="CHEBI:72950"/>
        <dbReference type="EC" id="2.5.1.15"/>
    </reaction>
</comment>
<accession>A0A1H7XCK1</accession>
<dbReference type="InterPro" id="IPR045031">
    <property type="entry name" value="DHP_synth-like"/>
</dbReference>
<dbReference type="OrthoDB" id="9811744at2"/>
<keyword evidence="9" id="KW-0460">Magnesium</keyword>
<evidence type="ECO:0000256" key="8">
    <source>
        <dbReference type="ARBA" id="ARBA00022723"/>
    </source>
</evidence>
<evidence type="ECO:0000256" key="11">
    <source>
        <dbReference type="ARBA" id="ARBA00030193"/>
    </source>
</evidence>
<dbReference type="PROSITE" id="PS00793">
    <property type="entry name" value="DHPS_2"/>
    <property type="match status" value="1"/>
</dbReference>
<dbReference type="InterPro" id="IPR011005">
    <property type="entry name" value="Dihydropteroate_synth-like_sf"/>
</dbReference>
<proteinExistence type="inferred from homology"/>
<comment type="pathway">
    <text evidence="3">Cofactor biosynthesis; tetrahydrofolate biosynthesis; 7,8-dihydrofolate from 2-amino-4-hydroxy-6-hydroxymethyl-7,8-dihydropteridine diphosphate and 4-aminobenzoate: step 1/2.</text>
</comment>
<dbReference type="GO" id="GO:0005829">
    <property type="term" value="C:cytosol"/>
    <property type="evidence" value="ECO:0007669"/>
    <property type="project" value="TreeGrafter"/>
</dbReference>
<dbReference type="PANTHER" id="PTHR20941:SF1">
    <property type="entry name" value="FOLIC ACID SYNTHESIS PROTEIN FOL1"/>
    <property type="match status" value="1"/>
</dbReference>
<dbReference type="SUPFAM" id="SSF51717">
    <property type="entry name" value="Dihydropteroate synthetase-like"/>
    <property type="match status" value="1"/>
</dbReference>
<organism evidence="13 14">
    <name type="scientific">Syntrophus gentianae</name>
    <dbReference type="NCBI Taxonomy" id="43775"/>
    <lineage>
        <taxon>Bacteria</taxon>
        <taxon>Pseudomonadati</taxon>
        <taxon>Thermodesulfobacteriota</taxon>
        <taxon>Syntrophia</taxon>
        <taxon>Syntrophales</taxon>
        <taxon>Syntrophaceae</taxon>
        <taxon>Syntrophus</taxon>
    </lineage>
</organism>
<dbReference type="PANTHER" id="PTHR20941">
    <property type="entry name" value="FOLATE SYNTHESIS PROTEINS"/>
    <property type="match status" value="1"/>
</dbReference>
<dbReference type="Pfam" id="PF00809">
    <property type="entry name" value="Pterin_bind"/>
    <property type="match status" value="1"/>
</dbReference>
<keyword evidence="8" id="KW-0479">Metal-binding</keyword>
<evidence type="ECO:0000313" key="14">
    <source>
        <dbReference type="Proteomes" id="UP000198744"/>
    </source>
</evidence>
<dbReference type="Proteomes" id="UP000198744">
    <property type="component" value="Unassembled WGS sequence"/>
</dbReference>
<comment type="similarity">
    <text evidence="4">Belongs to the DHPS family.</text>
</comment>
<dbReference type="EC" id="2.5.1.15" evidence="5"/>
<evidence type="ECO:0000256" key="5">
    <source>
        <dbReference type="ARBA" id="ARBA00012458"/>
    </source>
</evidence>
<dbReference type="CDD" id="cd00739">
    <property type="entry name" value="DHPS"/>
    <property type="match status" value="1"/>
</dbReference>
<dbReference type="STRING" id="43775.SAMN04489760_11031"/>
<dbReference type="GO" id="GO:0004156">
    <property type="term" value="F:dihydropteroate synthase activity"/>
    <property type="evidence" value="ECO:0007669"/>
    <property type="project" value="UniProtKB-EC"/>
</dbReference>
<evidence type="ECO:0000256" key="9">
    <source>
        <dbReference type="ARBA" id="ARBA00022842"/>
    </source>
</evidence>
<dbReference type="GO" id="GO:0046654">
    <property type="term" value="P:tetrahydrofolate biosynthetic process"/>
    <property type="evidence" value="ECO:0007669"/>
    <property type="project" value="TreeGrafter"/>
</dbReference>
<dbReference type="InterPro" id="IPR000489">
    <property type="entry name" value="Pterin-binding_dom"/>
</dbReference>
<dbReference type="RefSeq" id="WP_093883264.1">
    <property type="nucleotide sequence ID" value="NZ_FOBS01000010.1"/>
</dbReference>
<reference evidence="13 14" key="1">
    <citation type="submission" date="2016-10" db="EMBL/GenBank/DDBJ databases">
        <authorList>
            <person name="de Groot N.N."/>
        </authorList>
    </citation>
    <scope>NUCLEOTIDE SEQUENCE [LARGE SCALE GENOMIC DNA]</scope>
    <source>
        <strain evidence="13 14">DSM 8423</strain>
    </source>
</reference>
<evidence type="ECO:0000256" key="2">
    <source>
        <dbReference type="ARBA" id="ARBA00001946"/>
    </source>
</evidence>
<keyword evidence="14" id="KW-1185">Reference proteome</keyword>
<comment type="cofactor">
    <cofactor evidence="2">
        <name>Mg(2+)</name>
        <dbReference type="ChEBI" id="CHEBI:18420"/>
    </cofactor>
</comment>
<dbReference type="FunFam" id="3.20.20.20:FF:000006">
    <property type="entry name" value="Dihydropteroate synthase"/>
    <property type="match status" value="1"/>
</dbReference>
<dbReference type="GO" id="GO:0046872">
    <property type="term" value="F:metal ion binding"/>
    <property type="evidence" value="ECO:0007669"/>
    <property type="project" value="UniProtKB-KW"/>
</dbReference>
<evidence type="ECO:0000256" key="7">
    <source>
        <dbReference type="ARBA" id="ARBA00022679"/>
    </source>
</evidence>
<evidence type="ECO:0000256" key="1">
    <source>
        <dbReference type="ARBA" id="ARBA00000012"/>
    </source>
</evidence>
<protein>
    <recommendedName>
        <fullName evidence="6">Dihydropteroate synthase</fullName>
        <ecNumber evidence="5">2.5.1.15</ecNumber>
    </recommendedName>
    <alternativeName>
        <fullName evidence="11">Dihydropteroate pyrophosphorylase</fullName>
    </alternativeName>
</protein>
<keyword evidence="7" id="KW-0808">Transferase</keyword>
<dbReference type="EMBL" id="FOBS01000010">
    <property type="protein sequence ID" value="SEM31354.1"/>
    <property type="molecule type" value="Genomic_DNA"/>
</dbReference>
<evidence type="ECO:0000256" key="6">
    <source>
        <dbReference type="ARBA" id="ARBA00016919"/>
    </source>
</evidence>
<evidence type="ECO:0000313" key="13">
    <source>
        <dbReference type="EMBL" id="SEM31354.1"/>
    </source>
</evidence>
<feature type="domain" description="Pterin-binding" evidence="12">
    <location>
        <begin position="148"/>
        <end position="407"/>
    </location>
</feature>
<dbReference type="NCBIfam" id="TIGR01496">
    <property type="entry name" value="DHPS"/>
    <property type="match status" value="1"/>
</dbReference>